<protein>
    <submittedName>
        <fullName evidence="2">Uncharacterized protein</fullName>
    </submittedName>
</protein>
<dbReference type="GeneID" id="11533608"/>
<feature type="region of interest" description="Disordered" evidence="1">
    <location>
        <begin position="137"/>
        <end position="170"/>
    </location>
</feature>
<organism evidence="2 3">
    <name type="scientific">Tetrapisispora phaffii (strain ATCC 24235 / CBS 4417 / NBRC 1672 / NRRL Y-8282 / UCD 70-5)</name>
    <name type="common">Yeast</name>
    <name type="synonym">Fabospora phaffii</name>
    <dbReference type="NCBI Taxonomy" id="1071381"/>
    <lineage>
        <taxon>Eukaryota</taxon>
        <taxon>Fungi</taxon>
        <taxon>Dikarya</taxon>
        <taxon>Ascomycota</taxon>
        <taxon>Saccharomycotina</taxon>
        <taxon>Saccharomycetes</taxon>
        <taxon>Saccharomycetales</taxon>
        <taxon>Saccharomycetaceae</taxon>
        <taxon>Tetrapisispora</taxon>
    </lineage>
</organism>
<sequence length="369" mass="42505">MYQDYINDIMMIASKTDVYEFLKNSIIKLEPNERKGYIDNLNSDSIDILKKDEYKSKINEVFTELFSLDSARNDIIRSYINFLMLLDYKKEDLKLFKIPEELIDEFNINALEQSNKQDEIDNTKKISFSKYLKKAENDTESDNDNKKRSLETSNINEESNSKDESTRKRIKIENQSKIPSILKYKTQESLRKKSAGGTSSCNSNSRSISFASDAQLITVFGEDLPEKGLKLSPPELKKLLKPFNENEPREVFALEGKKPFTKAKELIIKLSNNKEDISDITVLKNGPIQTEVMHPLKYTVNFSNFSPDLGNKQPREPVIINSSNTDKKKILIVKAFGKNNLLLRSDRGGLPYRLVPKFKQNDYPPRPLH</sequence>
<feature type="compositionally biased region" description="Basic and acidic residues" evidence="1">
    <location>
        <begin position="159"/>
        <end position="170"/>
    </location>
</feature>
<dbReference type="RefSeq" id="XP_003684817.1">
    <property type="nucleotide sequence ID" value="XM_003684769.1"/>
</dbReference>
<evidence type="ECO:0000313" key="2">
    <source>
        <dbReference type="EMBL" id="CCE62383.1"/>
    </source>
</evidence>
<dbReference type="OrthoDB" id="4070347at2759"/>
<dbReference type="Proteomes" id="UP000005666">
    <property type="component" value="Chromosome 3"/>
</dbReference>
<gene>
    <name evidence="2" type="primary">TPHA0C02300</name>
    <name evidence="2" type="ordered locus">TPHA_0C02300</name>
</gene>
<evidence type="ECO:0000256" key="1">
    <source>
        <dbReference type="SAM" id="MobiDB-lite"/>
    </source>
</evidence>
<reference evidence="2 3" key="1">
    <citation type="journal article" date="2011" name="Proc. Natl. Acad. Sci. U.S.A.">
        <title>Evolutionary erosion of yeast sex chromosomes by mating-type switching accidents.</title>
        <authorList>
            <person name="Gordon J.L."/>
            <person name="Armisen D."/>
            <person name="Proux-Wera E."/>
            <person name="Oheigeartaigh S.S."/>
            <person name="Byrne K.P."/>
            <person name="Wolfe K.H."/>
        </authorList>
    </citation>
    <scope>NUCLEOTIDE SEQUENCE [LARGE SCALE GENOMIC DNA]</scope>
    <source>
        <strain evidence="3">ATCC 24235 / CBS 4417 / NBRC 1672 / NRRL Y-8282 / UCD 70-5</strain>
    </source>
</reference>
<dbReference type="STRING" id="1071381.G8BRK7"/>
<accession>G8BRK7</accession>
<dbReference type="EMBL" id="HE612858">
    <property type="protein sequence ID" value="CCE62383.1"/>
    <property type="molecule type" value="Genomic_DNA"/>
</dbReference>
<evidence type="ECO:0000313" key="3">
    <source>
        <dbReference type="Proteomes" id="UP000005666"/>
    </source>
</evidence>
<proteinExistence type="predicted"/>
<dbReference type="AlphaFoldDB" id="G8BRK7"/>
<name>G8BRK7_TETPH</name>
<dbReference type="KEGG" id="tpf:TPHA_0C02300"/>
<keyword evidence="3" id="KW-1185">Reference proteome</keyword>
<feature type="compositionally biased region" description="Basic and acidic residues" evidence="1">
    <location>
        <begin position="137"/>
        <end position="150"/>
    </location>
</feature>
<dbReference type="HOGENOM" id="CLU_025953_0_0_1"/>
<dbReference type="eggNOG" id="ENOG502QR0S">
    <property type="taxonomic scope" value="Eukaryota"/>
</dbReference>